<dbReference type="Gene3D" id="2.40.50.230">
    <property type="entry name" value="Gp5 N-terminal domain"/>
    <property type="match status" value="1"/>
</dbReference>
<feature type="compositionally biased region" description="Low complexity" evidence="2">
    <location>
        <begin position="592"/>
        <end position="609"/>
    </location>
</feature>
<keyword evidence="3" id="KW-0812">Transmembrane</keyword>
<dbReference type="AlphaFoldDB" id="A0A518B2R6"/>
<proteinExistence type="inferred from homology"/>
<feature type="transmembrane region" description="Helical" evidence="3">
    <location>
        <begin position="732"/>
        <end position="756"/>
    </location>
</feature>
<dbReference type="InterPro" id="IPR037026">
    <property type="entry name" value="Vgr_OB-fold_dom_sf"/>
</dbReference>
<dbReference type="NCBIfam" id="TIGR01646">
    <property type="entry name" value="vgr_GE"/>
    <property type="match status" value="1"/>
</dbReference>
<dbReference type="InterPro" id="IPR006533">
    <property type="entry name" value="T6SS_Vgr_RhsGE"/>
</dbReference>
<evidence type="ECO:0000256" key="2">
    <source>
        <dbReference type="SAM" id="MobiDB-lite"/>
    </source>
</evidence>
<feature type="region of interest" description="Disordered" evidence="2">
    <location>
        <begin position="546"/>
        <end position="625"/>
    </location>
</feature>
<feature type="transmembrane region" description="Helical" evidence="3">
    <location>
        <begin position="840"/>
        <end position="868"/>
    </location>
</feature>
<dbReference type="SUPFAM" id="SSF69279">
    <property type="entry name" value="Phage tail proteins"/>
    <property type="match status" value="2"/>
</dbReference>
<feature type="transmembrane region" description="Helical" evidence="3">
    <location>
        <begin position="814"/>
        <end position="834"/>
    </location>
</feature>
<protein>
    <submittedName>
        <fullName evidence="5">Phage-related baseplate assembly protein</fullName>
    </submittedName>
</protein>
<dbReference type="RefSeq" id="WP_419193481.1">
    <property type="nucleotide sequence ID" value="NZ_CP036279.1"/>
</dbReference>
<evidence type="ECO:0000259" key="4">
    <source>
        <dbReference type="Pfam" id="PF04717"/>
    </source>
</evidence>
<dbReference type="Gene3D" id="2.30.110.50">
    <property type="match status" value="1"/>
</dbReference>
<evidence type="ECO:0000313" key="6">
    <source>
        <dbReference type="Proteomes" id="UP000317093"/>
    </source>
</evidence>
<dbReference type="EMBL" id="CP036279">
    <property type="protein sequence ID" value="QDU61279.1"/>
    <property type="molecule type" value="Genomic_DNA"/>
</dbReference>
<comment type="similarity">
    <text evidence="1">Belongs to the VgrG protein family.</text>
</comment>
<dbReference type="InterPro" id="IPR006531">
    <property type="entry name" value="Gp5/Vgr_OB"/>
</dbReference>
<gene>
    <name evidence="5" type="ORF">Pan216_21340</name>
</gene>
<feature type="compositionally biased region" description="Polar residues" evidence="2">
    <location>
        <begin position="551"/>
        <end position="570"/>
    </location>
</feature>
<dbReference type="SUPFAM" id="SSF69349">
    <property type="entry name" value="Phage fibre proteins"/>
    <property type="match status" value="1"/>
</dbReference>
<evidence type="ECO:0000256" key="1">
    <source>
        <dbReference type="ARBA" id="ARBA00005558"/>
    </source>
</evidence>
<keyword evidence="3" id="KW-1133">Transmembrane helix</keyword>
<evidence type="ECO:0000256" key="3">
    <source>
        <dbReference type="SAM" id="Phobius"/>
    </source>
</evidence>
<organism evidence="5 6">
    <name type="scientific">Kolteria novifilia</name>
    <dbReference type="NCBI Taxonomy" id="2527975"/>
    <lineage>
        <taxon>Bacteria</taxon>
        <taxon>Pseudomonadati</taxon>
        <taxon>Planctomycetota</taxon>
        <taxon>Planctomycetia</taxon>
        <taxon>Kolteriales</taxon>
        <taxon>Kolteriaceae</taxon>
        <taxon>Kolteria</taxon>
    </lineage>
</organism>
<reference evidence="5 6" key="1">
    <citation type="submission" date="2019-02" db="EMBL/GenBank/DDBJ databases">
        <title>Deep-cultivation of Planctomycetes and their phenomic and genomic characterization uncovers novel biology.</title>
        <authorList>
            <person name="Wiegand S."/>
            <person name="Jogler M."/>
            <person name="Boedeker C."/>
            <person name="Pinto D."/>
            <person name="Vollmers J."/>
            <person name="Rivas-Marin E."/>
            <person name="Kohn T."/>
            <person name="Peeters S.H."/>
            <person name="Heuer A."/>
            <person name="Rast P."/>
            <person name="Oberbeckmann S."/>
            <person name="Bunk B."/>
            <person name="Jeske O."/>
            <person name="Meyerdierks A."/>
            <person name="Storesund J.E."/>
            <person name="Kallscheuer N."/>
            <person name="Luecker S."/>
            <person name="Lage O.M."/>
            <person name="Pohl T."/>
            <person name="Merkel B.J."/>
            <person name="Hornburger P."/>
            <person name="Mueller R.-W."/>
            <person name="Bruemmer F."/>
            <person name="Labrenz M."/>
            <person name="Spormann A.M."/>
            <person name="Op den Camp H."/>
            <person name="Overmann J."/>
            <person name="Amann R."/>
            <person name="Jetten M.S.M."/>
            <person name="Mascher T."/>
            <person name="Medema M.H."/>
            <person name="Devos D.P."/>
            <person name="Kaster A.-K."/>
            <person name="Ovreas L."/>
            <person name="Rohde M."/>
            <person name="Galperin M.Y."/>
            <person name="Jogler C."/>
        </authorList>
    </citation>
    <scope>NUCLEOTIDE SEQUENCE [LARGE SCALE GENOMIC DNA]</scope>
    <source>
        <strain evidence="5 6">Pan216</strain>
    </source>
</reference>
<dbReference type="KEGG" id="knv:Pan216_21340"/>
<evidence type="ECO:0000313" key="5">
    <source>
        <dbReference type="EMBL" id="QDU61279.1"/>
    </source>
</evidence>
<dbReference type="Pfam" id="PF04717">
    <property type="entry name" value="Phage_base_V"/>
    <property type="match status" value="1"/>
</dbReference>
<dbReference type="Gene3D" id="3.55.50.10">
    <property type="entry name" value="Baseplate protein-like domains"/>
    <property type="match status" value="1"/>
</dbReference>
<dbReference type="Gene3D" id="4.10.220.110">
    <property type="match status" value="1"/>
</dbReference>
<dbReference type="SUPFAM" id="SSF69255">
    <property type="entry name" value="gp5 N-terminal domain-like"/>
    <property type="match status" value="1"/>
</dbReference>
<accession>A0A518B2R6</accession>
<keyword evidence="3" id="KW-0472">Membrane</keyword>
<dbReference type="Proteomes" id="UP000317093">
    <property type="component" value="Chromosome"/>
</dbReference>
<dbReference type="InterPro" id="IPR017847">
    <property type="entry name" value="T6SS_RhsGE_Vgr_subset"/>
</dbReference>
<name>A0A518B2R6_9BACT</name>
<dbReference type="NCBIfam" id="TIGR03361">
    <property type="entry name" value="VI_Rhs_Vgr"/>
    <property type="match status" value="2"/>
</dbReference>
<keyword evidence="6" id="KW-1185">Reference proteome</keyword>
<dbReference type="Pfam" id="PF05954">
    <property type="entry name" value="Phage_GPD"/>
    <property type="match status" value="1"/>
</dbReference>
<sequence>MPDSTFLVRRLHGTEPVSNLFRFELELVTKKETEVAFDAVLGQSATLDLDVGGPSTRHVNGIISEFARVDMGVKWTSYRAVIVPRLWLLTKDRRSRVFQQLSVVDVVEQVLGEASVDVRAELSDTYVAKNYCVQYRESTFRFLQRILEEHGIFFGWKHEKDSHQLVLWDDVSRAAKVAGDSWTFHPIKGGIAKKGTIHTWRVHQQIAAGNYSVRDLAFQLRDQVVGAINPLLENAAVGNEQHKLLSGTNRGIEVREHSPQFAQWFDDVGPNGDDQSDQMGAIYAEGTRAAKLMMERHASESLWIEGTSNVPVLTSGHLLKTKKVPAGDGSFLVTSVLHEANQPIGVDDESESFWYRNQFRCRPSTLPFRPALTTAKPNVGPEAAVVEGPREGHPHIDKHGRVRVRFSWSDDLEETSSCWLRVGHPWAGKNRGHVHFPRVGDEVVVNFYQHDPDRPYVDGSMHNATNTHPRDVPENSQQTVFRSGGLSDSAEYTGIAMDDQVSHLQMFSSSDMSQSLGGDFYHNTSGAHQANIGSYHAKYVGSTIAKEVNPDKSQSQTSRSNRKSATSRSSAEVVRGKIRAAAAKQGLSQHLSSGASGATSSGPTTSSGRGSEGGPADWPSDDGDSAFDEIATDSELIWGMKEEGVVGFWEELTVGIHNANFFNPIGLFYIGSGASASATAATELVDPFSALFAVQCQGNLSNVFGTTNALIYGPAIKTIHGPRIDFKAGSGVLYNTNSACIAAAVFALLYLVFTILQRVANYWMDHKDGGDYSSSRFDKAMWLEVGHIECLNVCQLLETTGYFVYDTQAMAGSYVTTFTDAVASLFVATGTYAATKWSELLAWVIANLCWIVVALVIAVSAIVIVLTYEFA</sequence>
<feature type="domain" description="Gp5/Type VI secretion system Vgr protein OB-fold" evidence="4">
    <location>
        <begin position="397"/>
        <end position="462"/>
    </location>
</feature>